<dbReference type="InterPro" id="IPR000182">
    <property type="entry name" value="GNAT_dom"/>
</dbReference>
<dbReference type="RefSeq" id="WP_072427317.1">
    <property type="nucleotide sequence ID" value="NZ_FPKR01000003.1"/>
</dbReference>
<evidence type="ECO:0000256" key="1">
    <source>
        <dbReference type="ARBA" id="ARBA00022679"/>
    </source>
</evidence>
<dbReference type="GO" id="GO:0016747">
    <property type="term" value="F:acyltransferase activity, transferring groups other than amino-acyl groups"/>
    <property type="evidence" value="ECO:0007669"/>
    <property type="project" value="InterPro"/>
</dbReference>
<dbReference type="OrthoDB" id="7356080at2"/>
<protein>
    <submittedName>
        <fullName evidence="4">Acetyltransferase (GNAT) domain-containing protein</fullName>
    </submittedName>
</protein>
<feature type="domain" description="N-acetyltransferase" evidence="3">
    <location>
        <begin position="8"/>
        <end position="157"/>
    </location>
</feature>
<keyword evidence="1 4" id="KW-0808">Transferase</keyword>
<sequence length="157" mass="17067">MFASPMSLTLARFTPADLAAARSLTLAALHSTAYLSPGEIDALLEHCCANYAQCMAEGDAHLFLKCLQGDEMVGLMLVKAYWNLAELYIRPASQGSGAGQALLAQALLQCRTRSPRGHLRANASRNAEGFYRRHGFVDFPLAQSLPYGCVPLVYPFD</sequence>
<reference evidence="4 5" key="1">
    <citation type="submission" date="2016-11" db="EMBL/GenBank/DDBJ databases">
        <authorList>
            <person name="Jaros S."/>
            <person name="Januszkiewicz K."/>
            <person name="Wedrychowicz H."/>
        </authorList>
    </citation>
    <scope>NUCLEOTIDE SEQUENCE [LARGE SCALE GENOMIC DNA]</scope>
    <source>
        <strain evidence="4 5">DSM 18899</strain>
    </source>
</reference>
<organism evidence="4 5">
    <name type="scientific">Chitinimonas taiwanensis DSM 18899</name>
    <dbReference type="NCBI Taxonomy" id="1121279"/>
    <lineage>
        <taxon>Bacteria</taxon>
        <taxon>Pseudomonadati</taxon>
        <taxon>Pseudomonadota</taxon>
        <taxon>Betaproteobacteria</taxon>
        <taxon>Neisseriales</taxon>
        <taxon>Chitinibacteraceae</taxon>
        <taxon>Chitinimonas</taxon>
    </lineage>
</organism>
<dbReference type="Gene3D" id="3.40.630.30">
    <property type="match status" value="1"/>
</dbReference>
<keyword evidence="2" id="KW-0012">Acyltransferase</keyword>
<gene>
    <name evidence="4" type="ORF">SAMN02745887_00765</name>
</gene>
<evidence type="ECO:0000256" key="2">
    <source>
        <dbReference type="ARBA" id="ARBA00023315"/>
    </source>
</evidence>
<dbReference type="Proteomes" id="UP000186513">
    <property type="component" value="Unassembled WGS sequence"/>
</dbReference>
<dbReference type="PANTHER" id="PTHR43877:SF2">
    <property type="entry name" value="AMINOALKYLPHOSPHONATE N-ACETYLTRANSFERASE-RELATED"/>
    <property type="match status" value="1"/>
</dbReference>
<dbReference type="PROSITE" id="PS51186">
    <property type="entry name" value="GNAT"/>
    <property type="match status" value="1"/>
</dbReference>
<dbReference type="InterPro" id="IPR050832">
    <property type="entry name" value="Bact_Acetyltransf"/>
</dbReference>
<evidence type="ECO:0000313" key="4">
    <source>
        <dbReference type="EMBL" id="SFZ73309.1"/>
    </source>
</evidence>
<dbReference type="EMBL" id="FPKR01000003">
    <property type="protein sequence ID" value="SFZ73309.1"/>
    <property type="molecule type" value="Genomic_DNA"/>
</dbReference>
<dbReference type="STRING" id="1121279.SAMN02745887_00765"/>
<proteinExistence type="predicted"/>
<dbReference type="Pfam" id="PF13673">
    <property type="entry name" value="Acetyltransf_10"/>
    <property type="match status" value="1"/>
</dbReference>
<dbReference type="AlphaFoldDB" id="A0A1K2H9L3"/>
<evidence type="ECO:0000259" key="3">
    <source>
        <dbReference type="PROSITE" id="PS51186"/>
    </source>
</evidence>
<keyword evidence="5" id="KW-1185">Reference proteome</keyword>
<dbReference type="InterPro" id="IPR016181">
    <property type="entry name" value="Acyl_CoA_acyltransferase"/>
</dbReference>
<accession>A0A1K2H9L3</accession>
<name>A0A1K2H9L3_9NEIS</name>
<dbReference type="PANTHER" id="PTHR43877">
    <property type="entry name" value="AMINOALKYLPHOSPHONATE N-ACETYLTRANSFERASE-RELATED-RELATED"/>
    <property type="match status" value="1"/>
</dbReference>
<evidence type="ECO:0000313" key="5">
    <source>
        <dbReference type="Proteomes" id="UP000186513"/>
    </source>
</evidence>
<dbReference type="SUPFAM" id="SSF55729">
    <property type="entry name" value="Acyl-CoA N-acyltransferases (Nat)"/>
    <property type="match status" value="1"/>
</dbReference>